<proteinExistence type="predicted"/>
<feature type="non-terminal residue" evidence="1">
    <location>
        <position position="1"/>
    </location>
</feature>
<organism evidence="1 2">
    <name type="scientific">Thelephora terrestris</name>
    <dbReference type="NCBI Taxonomy" id="56493"/>
    <lineage>
        <taxon>Eukaryota</taxon>
        <taxon>Fungi</taxon>
        <taxon>Dikarya</taxon>
        <taxon>Basidiomycota</taxon>
        <taxon>Agaricomycotina</taxon>
        <taxon>Agaricomycetes</taxon>
        <taxon>Thelephorales</taxon>
        <taxon>Thelephoraceae</taxon>
        <taxon>Thelephora</taxon>
    </lineage>
</organism>
<protein>
    <submittedName>
        <fullName evidence="1">Uncharacterized protein</fullName>
    </submittedName>
</protein>
<dbReference type="Proteomes" id="UP000736335">
    <property type="component" value="Unassembled WGS sequence"/>
</dbReference>
<accession>A0A9P6HPA9</accession>
<feature type="non-terminal residue" evidence="1">
    <location>
        <position position="55"/>
    </location>
</feature>
<name>A0A9P6HPA9_9AGAM</name>
<evidence type="ECO:0000313" key="1">
    <source>
        <dbReference type="EMBL" id="KAF9790831.1"/>
    </source>
</evidence>
<reference evidence="1" key="1">
    <citation type="journal article" date="2020" name="Nat. Commun.">
        <title>Large-scale genome sequencing of mycorrhizal fungi provides insights into the early evolution of symbiotic traits.</title>
        <authorList>
            <person name="Miyauchi S."/>
            <person name="Kiss E."/>
            <person name="Kuo A."/>
            <person name="Drula E."/>
            <person name="Kohler A."/>
            <person name="Sanchez-Garcia M."/>
            <person name="Morin E."/>
            <person name="Andreopoulos B."/>
            <person name="Barry K.W."/>
            <person name="Bonito G."/>
            <person name="Buee M."/>
            <person name="Carver A."/>
            <person name="Chen C."/>
            <person name="Cichocki N."/>
            <person name="Clum A."/>
            <person name="Culley D."/>
            <person name="Crous P.W."/>
            <person name="Fauchery L."/>
            <person name="Girlanda M."/>
            <person name="Hayes R.D."/>
            <person name="Keri Z."/>
            <person name="LaButti K."/>
            <person name="Lipzen A."/>
            <person name="Lombard V."/>
            <person name="Magnuson J."/>
            <person name="Maillard F."/>
            <person name="Murat C."/>
            <person name="Nolan M."/>
            <person name="Ohm R.A."/>
            <person name="Pangilinan J."/>
            <person name="Pereira M.F."/>
            <person name="Perotto S."/>
            <person name="Peter M."/>
            <person name="Pfister S."/>
            <person name="Riley R."/>
            <person name="Sitrit Y."/>
            <person name="Stielow J.B."/>
            <person name="Szollosi G."/>
            <person name="Zifcakova L."/>
            <person name="Stursova M."/>
            <person name="Spatafora J.W."/>
            <person name="Tedersoo L."/>
            <person name="Vaario L.M."/>
            <person name="Yamada A."/>
            <person name="Yan M."/>
            <person name="Wang P."/>
            <person name="Xu J."/>
            <person name="Bruns T."/>
            <person name="Baldrian P."/>
            <person name="Vilgalys R."/>
            <person name="Dunand C."/>
            <person name="Henrissat B."/>
            <person name="Grigoriev I.V."/>
            <person name="Hibbett D."/>
            <person name="Nagy L.G."/>
            <person name="Martin F.M."/>
        </authorList>
    </citation>
    <scope>NUCLEOTIDE SEQUENCE</scope>
    <source>
        <strain evidence="1">UH-Tt-Lm1</strain>
    </source>
</reference>
<keyword evidence="2" id="KW-1185">Reference proteome</keyword>
<evidence type="ECO:0000313" key="2">
    <source>
        <dbReference type="Proteomes" id="UP000736335"/>
    </source>
</evidence>
<dbReference type="AlphaFoldDB" id="A0A9P6HPA9"/>
<dbReference type="EMBL" id="WIUZ02000002">
    <property type="protein sequence ID" value="KAF9790831.1"/>
    <property type="molecule type" value="Genomic_DNA"/>
</dbReference>
<comment type="caution">
    <text evidence="1">The sequence shown here is derived from an EMBL/GenBank/DDBJ whole genome shotgun (WGS) entry which is preliminary data.</text>
</comment>
<reference evidence="1" key="2">
    <citation type="submission" date="2020-11" db="EMBL/GenBank/DDBJ databases">
        <authorList>
            <consortium name="DOE Joint Genome Institute"/>
            <person name="Kuo A."/>
            <person name="Miyauchi S."/>
            <person name="Kiss E."/>
            <person name="Drula E."/>
            <person name="Kohler A."/>
            <person name="Sanchez-Garcia M."/>
            <person name="Andreopoulos B."/>
            <person name="Barry K.W."/>
            <person name="Bonito G."/>
            <person name="Buee M."/>
            <person name="Carver A."/>
            <person name="Chen C."/>
            <person name="Cichocki N."/>
            <person name="Clum A."/>
            <person name="Culley D."/>
            <person name="Crous P.W."/>
            <person name="Fauchery L."/>
            <person name="Girlanda M."/>
            <person name="Hayes R."/>
            <person name="Keri Z."/>
            <person name="Labutti K."/>
            <person name="Lipzen A."/>
            <person name="Lombard V."/>
            <person name="Magnuson J."/>
            <person name="Maillard F."/>
            <person name="Morin E."/>
            <person name="Murat C."/>
            <person name="Nolan M."/>
            <person name="Ohm R."/>
            <person name="Pangilinan J."/>
            <person name="Pereira M."/>
            <person name="Perotto S."/>
            <person name="Peter M."/>
            <person name="Riley R."/>
            <person name="Sitrit Y."/>
            <person name="Stielow B."/>
            <person name="Szollosi G."/>
            <person name="Zifcakova L."/>
            <person name="Stursova M."/>
            <person name="Spatafora J.W."/>
            <person name="Tedersoo L."/>
            <person name="Vaario L.-M."/>
            <person name="Yamada A."/>
            <person name="Yan M."/>
            <person name="Wang P."/>
            <person name="Xu J."/>
            <person name="Bruns T."/>
            <person name="Baldrian P."/>
            <person name="Vilgalys R."/>
            <person name="Henrissat B."/>
            <person name="Grigoriev I.V."/>
            <person name="Hibbett D."/>
            <person name="Nagy L.G."/>
            <person name="Martin F.M."/>
        </authorList>
    </citation>
    <scope>NUCLEOTIDE SEQUENCE</scope>
    <source>
        <strain evidence="1">UH-Tt-Lm1</strain>
    </source>
</reference>
<gene>
    <name evidence="1" type="ORF">BJ322DRAFT_982269</name>
</gene>
<sequence length="55" mass="5835">QARRSKGGYDSNATREALTNTVKAAFNQNAPHSFQLDVTEALILSLDSTVIVGTG</sequence>